<dbReference type="InterPro" id="IPR027417">
    <property type="entry name" value="P-loop_NTPase"/>
</dbReference>
<dbReference type="GO" id="GO:0005525">
    <property type="term" value="F:GTP binding"/>
    <property type="evidence" value="ECO:0007669"/>
    <property type="project" value="InterPro"/>
</dbReference>
<gene>
    <name evidence="4" type="ORF">RUM43_012647</name>
</gene>
<name>A0AAN8PIB4_POLSC</name>
<evidence type="ECO:0000256" key="1">
    <source>
        <dbReference type="ARBA" id="ARBA00008846"/>
    </source>
</evidence>
<organism evidence="4 5">
    <name type="scientific">Polyplax serrata</name>
    <name type="common">Common mouse louse</name>
    <dbReference type="NCBI Taxonomy" id="468196"/>
    <lineage>
        <taxon>Eukaryota</taxon>
        <taxon>Metazoa</taxon>
        <taxon>Ecdysozoa</taxon>
        <taxon>Arthropoda</taxon>
        <taxon>Hexapoda</taxon>
        <taxon>Insecta</taxon>
        <taxon>Pterygota</taxon>
        <taxon>Neoptera</taxon>
        <taxon>Paraneoptera</taxon>
        <taxon>Psocodea</taxon>
        <taxon>Troctomorpha</taxon>
        <taxon>Phthiraptera</taxon>
        <taxon>Anoplura</taxon>
        <taxon>Polyplacidae</taxon>
        <taxon>Polyplax</taxon>
    </lineage>
</organism>
<dbReference type="GO" id="GO:0003924">
    <property type="term" value="F:GTPase activity"/>
    <property type="evidence" value="ECO:0007669"/>
    <property type="project" value="InterPro"/>
</dbReference>
<comment type="similarity">
    <text evidence="1">Belongs to the small GTPase superfamily. RGK family.</text>
</comment>
<dbReference type="SUPFAM" id="SSF52540">
    <property type="entry name" value="P-loop containing nucleoside triphosphate hydrolases"/>
    <property type="match status" value="1"/>
</dbReference>
<dbReference type="GO" id="GO:0005886">
    <property type="term" value="C:plasma membrane"/>
    <property type="evidence" value="ECO:0007669"/>
    <property type="project" value="TreeGrafter"/>
</dbReference>
<dbReference type="InterPro" id="IPR001806">
    <property type="entry name" value="Small_GTPase"/>
</dbReference>
<comment type="caution">
    <text evidence="4">The sequence shown here is derived from an EMBL/GenBank/DDBJ whole genome shotgun (WGS) entry which is preliminary data.</text>
</comment>
<evidence type="ECO:0000313" key="5">
    <source>
        <dbReference type="Proteomes" id="UP001372834"/>
    </source>
</evidence>
<evidence type="ECO:0000256" key="3">
    <source>
        <dbReference type="SAM" id="MobiDB-lite"/>
    </source>
</evidence>
<dbReference type="Gene3D" id="3.40.50.300">
    <property type="entry name" value="P-loop containing nucleotide triphosphate hydrolases"/>
    <property type="match status" value="1"/>
</dbReference>
<feature type="region of interest" description="Disordered" evidence="3">
    <location>
        <begin position="214"/>
        <end position="275"/>
    </location>
</feature>
<dbReference type="InterPro" id="IPR051641">
    <property type="entry name" value="RGK_GTP-binding_reg"/>
</dbReference>
<sequence length="342" mass="39589">MQNLSFLQPLLFLLTQFYKNVENCLATYAPHACVVVYSVDDKNTFQVAEDILNYLWRENYTHDKSVILVGNKSDLARSRVISTAGMKSSKGSHLTNVKDESIIFPFEKIIRKRKANTKRKVRKETKIMRLNFTCWESFSRRHDIFDNPNFSAVGNDSYTTNRTTIYLKSTSTSHTYKVLSFLDAKRKTKKIYRMRTNSGREIFGRISRLKIHRNLLRDPTQRRRTSRGHPQAESSQGDPRKEAEKTWQQVRAKRGSSSRLSNFPQPEHCQGDPSEDLSERLQIEELWKFARFVVGAETRPWSKIQPEICPKKEAALRDPFDFFLTAGRLSGGNFPVGKSPKV</sequence>
<keyword evidence="2" id="KW-0597">Phosphoprotein</keyword>
<dbReference type="Proteomes" id="UP001372834">
    <property type="component" value="Unassembled WGS sequence"/>
</dbReference>
<proteinExistence type="inferred from homology"/>
<accession>A0AAN8PIB4</accession>
<dbReference type="Pfam" id="PF00071">
    <property type="entry name" value="Ras"/>
    <property type="match status" value="1"/>
</dbReference>
<dbReference type="PANTHER" id="PTHR45775:SF6">
    <property type="entry name" value="RAD, GEM_KIR FAMILY MEMBER 2, ISOFORM C"/>
    <property type="match status" value="1"/>
</dbReference>
<evidence type="ECO:0000256" key="2">
    <source>
        <dbReference type="ARBA" id="ARBA00022553"/>
    </source>
</evidence>
<dbReference type="GO" id="GO:0005246">
    <property type="term" value="F:calcium channel regulator activity"/>
    <property type="evidence" value="ECO:0007669"/>
    <property type="project" value="TreeGrafter"/>
</dbReference>
<dbReference type="EMBL" id="JAWJWE010000006">
    <property type="protein sequence ID" value="KAK6632904.1"/>
    <property type="molecule type" value="Genomic_DNA"/>
</dbReference>
<protein>
    <submittedName>
        <fullName evidence="4">Uncharacterized protein</fullName>
    </submittedName>
</protein>
<dbReference type="AlphaFoldDB" id="A0AAN8PIB4"/>
<dbReference type="PANTHER" id="PTHR45775">
    <property type="entry name" value="RAD, GEM/KIR FAMILY MEMBER 2, ISOFORM C"/>
    <property type="match status" value="1"/>
</dbReference>
<reference evidence="4 5" key="1">
    <citation type="submission" date="2023-10" db="EMBL/GenBank/DDBJ databases">
        <title>Genomes of two closely related lineages of the louse Polyplax serrata with different host specificities.</title>
        <authorList>
            <person name="Martinu J."/>
            <person name="Tarabai H."/>
            <person name="Stefka J."/>
            <person name="Hypsa V."/>
        </authorList>
    </citation>
    <scope>NUCLEOTIDE SEQUENCE [LARGE SCALE GENOMIC DNA]</scope>
    <source>
        <strain evidence="4">HR10_N</strain>
    </source>
</reference>
<evidence type="ECO:0000313" key="4">
    <source>
        <dbReference type="EMBL" id="KAK6632904.1"/>
    </source>
</evidence>